<dbReference type="PANTHER" id="PTHR24366">
    <property type="entry name" value="IG(IMMUNOGLOBULIN) AND LRR(LEUCINE RICH REPEAT) DOMAINS"/>
    <property type="match status" value="1"/>
</dbReference>
<dbReference type="Pfam" id="PF13855">
    <property type="entry name" value="LRR_8"/>
    <property type="match status" value="1"/>
</dbReference>
<accession>A0A6P4JJZ8</accession>
<protein>
    <submittedName>
        <fullName evidence="6">Leucine-rich repeat-containing protein 57-like</fullName>
    </submittedName>
</protein>
<keyword evidence="4" id="KW-0732">Signal</keyword>
<organism evidence="5 6">
    <name type="scientific">Drosophila kikkawai</name>
    <name type="common">Fruit fly</name>
    <dbReference type="NCBI Taxonomy" id="30033"/>
    <lineage>
        <taxon>Eukaryota</taxon>
        <taxon>Metazoa</taxon>
        <taxon>Ecdysozoa</taxon>
        <taxon>Arthropoda</taxon>
        <taxon>Hexapoda</taxon>
        <taxon>Insecta</taxon>
        <taxon>Pterygota</taxon>
        <taxon>Neoptera</taxon>
        <taxon>Endopterygota</taxon>
        <taxon>Diptera</taxon>
        <taxon>Brachycera</taxon>
        <taxon>Muscomorpha</taxon>
        <taxon>Ephydroidea</taxon>
        <taxon>Drosophilidae</taxon>
        <taxon>Drosophila</taxon>
        <taxon>Sophophora</taxon>
    </lineage>
</organism>
<dbReference type="SUPFAM" id="SSF52058">
    <property type="entry name" value="L domain-like"/>
    <property type="match status" value="1"/>
</dbReference>
<evidence type="ECO:0000256" key="4">
    <source>
        <dbReference type="SAM" id="SignalP"/>
    </source>
</evidence>
<dbReference type="GeneID" id="108084312"/>
<dbReference type="InterPro" id="IPR001611">
    <property type="entry name" value="Leu-rich_rpt"/>
</dbReference>
<keyword evidence="1" id="KW-0433">Leucine-rich repeat</keyword>
<feature type="signal peptide" evidence="4">
    <location>
        <begin position="1"/>
        <end position="22"/>
    </location>
</feature>
<evidence type="ECO:0000256" key="2">
    <source>
        <dbReference type="ARBA" id="ARBA00022737"/>
    </source>
</evidence>
<reference evidence="6" key="1">
    <citation type="submission" date="2025-08" db="UniProtKB">
        <authorList>
            <consortium name="RefSeq"/>
        </authorList>
    </citation>
    <scope>IDENTIFICATION</scope>
    <source>
        <strain evidence="6">14028-0561.14</strain>
        <tissue evidence="6">Whole fly</tissue>
    </source>
</reference>
<gene>
    <name evidence="6" type="primary">LOC108084312</name>
</gene>
<dbReference type="OrthoDB" id="676979at2759"/>
<evidence type="ECO:0000313" key="6">
    <source>
        <dbReference type="RefSeq" id="XP_017035966.1"/>
    </source>
</evidence>
<dbReference type="RefSeq" id="XP_017035966.1">
    <property type="nucleotide sequence ID" value="XM_017180477.2"/>
</dbReference>
<evidence type="ECO:0000256" key="1">
    <source>
        <dbReference type="ARBA" id="ARBA00022614"/>
    </source>
</evidence>
<dbReference type="AlphaFoldDB" id="A0A6P4JJZ8"/>
<keyword evidence="3" id="KW-0812">Transmembrane</keyword>
<name>A0A6P4JJZ8_DROKI</name>
<feature type="chain" id="PRO_5027695158" evidence="4">
    <location>
        <begin position="23"/>
        <end position="243"/>
    </location>
</feature>
<dbReference type="Gene3D" id="3.80.10.10">
    <property type="entry name" value="Ribonuclease Inhibitor"/>
    <property type="match status" value="1"/>
</dbReference>
<dbReference type="InterPro" id="IPR032675">
    <property type="entry name" value="LRR_dom_sf"/>
</dbReference>
<dbReference type="PANTHER" id="PTHR24366:SF96">
    <property type="entry name" value="LEUCINE RICH REPEAT CONTAINING 53"/>
    <property type="match status" value="1"/>
</dbReference>
<feature type="transmembrane region" description="Helical" evidence="3">
    <location>
        <begin position="218"/>
        <end position="238"/>
    </location>
</feature>
<keyword evidence="2" id="KW-0677">Repeat</keyword>
<sequence length="243" mass="27422">MQQKMMAMLIRHFIIVMHLTMSICPPLMKLCGCLIGTDVTTGGLMADCSKNTELDLDFECLARQGLESLDLSGNDLQKVPEELKLSGFKDLKHLDLSRNKISSLVTYNFGAWTRLKSLNISHNYLKDLPEEMPPIHTIDVSYNQLTDMHSIFGLTNTIAIVLGNPILCNCNSSSVQRMYNITSDLTVIECTLHGKDPPMPISIQCHSDIDNVEYPSEWIYHLILIAVIFIIFVIYCGYNFCLI</sequence>
<proteinExistence type="predicted"/>
<evidence type="ECO:0000256" key="3">
    <source>
        <dbReference type="SAM" id="Phobius"/>
    </source>
</evidence>
<keyword evidence="3" id="KW-1133">Transmembrane helix</keyword>
<dbReference type="PROSITE" id="PS51450">
    <property type="entry name" value="LRR"/>
    <property type="match status" value="3"/>
</dbReference>
<keyword evidence="3" id="KW-0472">Membrane</keyword>
<dbReference type="Proteomes" id="UP001652661">
    <property type="component" value="Chromosome 3R"/>
</dbReference>
<keyword evidence="5" id="KW-1185">Reference proteome</keyword>
<evidence type="ECO:0000313" key="5">
    <source>
        <dbReference type="Proteomes" id="UP001652661"/>
    </source>
</evidence>